<feature type="compositionally biased region" description="Basic and acidic residues" evidence="1">
    <location>
        <begin position="502"/>
        <end position="514"/>
    </location>
</feature>
<gene>
    <name evidence="3" type="ORF">CBYS24578_00012541</name>
</gene>
<sequence length="514" mass="56926">MASSKGTILVTGANGGLGCGIVSRIISTPELALYHGIYVVRDATQASALESVLTRASSSHTYRIMSLDLTSLDNTRAIAKSLRTEVEEGAIPPFCRLILAAGYNDMGEQSETEEGFDAAFVANYLGHWLLTLMLLQAMDREHGRIVVVGSDAYERKYLSLLPLVFESWVEGKGKVDPKIKQALYEDDAIIDVPILALAEWDTVSSLWDSRLSFVRGTVPRCVENAFMAIAIDERRWSFQPMLWTRQANAATTRVEQCLFAGHHGDIGGGNIDTGLSTIALLWMMSQIEDVSNASFESGALLQSIVPILPKNLSTEKLSTGQPAHVLRYEGLLRSKGQVNHPPWWWSIPHKLSFGMFSGDRDRCVGEVVGSGRGLGNEIKVHFTVPLLAKEAMKSHGNPNGSQDIEVWNGLNFQMSTPTENEIRLWKVWSKLATEWYPDSQRGKTDEMKRWGSVLEKLGMKPIDGSGKDPVVHRVLKAMKSKWPALHQRFSEQEEDQGGLEEGESRDSTDSPKPQ</sequence>
<reference evidence="4" key="1">
    <citation type="submission" date="2019-06" db="EMBL/GenBank/DDBJ databases">
        <authorList>
            <person name="Broberg M."/>
        </authorList>
    </citation>
    <scope>NUCLEOTIDE SEQUENCE [LARGE SCALE GENOMIC DNA]</scope>
</reference>
<dbReference type="InterPro" id="IPR036291">
    <property type="entry name" value="NAD(P)-bd_dom_sf"/>
</dbReference>
<feature type="region of interest" description="Disordered" evidence="1">
    <location>
        <begin position="483"/>
        <end position="514"/>
    </location>
</feature>
<dbReference type="PANTHER" id="PTHR33840:SF1">
    <property type="entry name" value="TLE1 PHOSPHOLIPASE DOMAIN-CONTAINING PROTEIN"/>
    <property type="match status" value="1"/>
</dbReference>
<reference evidence="3 4" key="2">
    <citation type="submission" date="2021-10" db="EMBL/GenBank/DDBJ databases">
        <authorList>
            <person name="Piombo E."/>
        </authorList>
    </citation>
    <scope>NUCLEOTIDE SEQUENCE [LARGE SCALE GENOMIC DNA]</scope>
</reference>
<dbReference type="AlphaFoldDB" id="A0A9N9Y604"/>
<dbReference type="InterPro" id="IPR002347">
    <property type="entry name" value="SDR_fam"/>
</dbReference>
<dbReference type="InterPro" id="IPR018712">
    <property type="entry name" value="Tle1-like_cat"/>
</dbReference>
<evidence type="ECO:0000256" key="1">
    <source>
        <dbReference type="SAM" id="MobiDB-lite"/>
    </source>
</evidence>
<dbReference type="Proteomes" id="UP000754883">
    <property type="component" value="Unassembled WGS sequence"/>
</dbReference>
<evidence type="ECO:0000313" key="3">
    <source>
        <dbReference type="EMBL" id="CAG9990313.1"/>
    </source>
</evidence>
<evidence type="ECO:0000259" key="2">
    <source>
        <dbReference type="Pfam" id="PF09994"/>
    </source>
</evidence>
<protein>
    <recommendedName>
        <fullName evidence="2">T6SS Phospholipase effector Tle1-like catalytic domain-containing protein</fullName>
    </recommendedName>
</protein>
<dbReference type="Gene3D" id="3.40.50.720">
    <property type="entry name" value="NAD(P)-binding Rossmann-like Domain"/>
    <property type="match status" value="1"/>
</dbReference>
<organism evidence="3 4">
    <name type="scientific">Clonostachys byssicola</name>
    <dbReference type="NCBI Taxonomy" id="160290"/>
    <lineage>
        <taxon>Eukaryota</taxon>
        <taxon>Fungi</taxon>
        <taxon>Dikarya</taxon>
        <taxon>Ascomycota</taxon>
        <taxon>Pezizomycotina</taxon>
        <taxon>Sordariomycetes</taxon>
        <taxon>Hypocreomycetidae</taxon>
        <taxon>Hypocreales</taxon>
        <taxon>Bionectriaceae</taxon>
        <taxon>Clonostachys</taxon>
    </lineage>
</organism>
<evidence type="ECO:0000313" key="4">
    <source>
        <dbReference type="Proteomes" id="UP000754883"/>
    </source>
</evidence>
<feature type="domain" description="T6SS Phospholipase effector Tle1-like catalytic" evidence="2">
    <location>
        <begin position="178"/>
        <end position="286"/>
    </location>
</feature>
<dbReference type="EMBL" id="CABFNO020001469">
    <property type="protein sequence ID" value="CAG9990313.1"/>
    <property type="molecule type" value="Genomic_DNA"/>
</dbReference>
<dbReference type="Pfam" id="PF09994">
    <property type="entry name" value="T6SS_Tle1-like_cat"/>
    <property type="match status" value="1"/>
</dbReference>
<dbReference type="SUPFAM" id="SSF51735">
    <property type="entry name" value="NAD(P)-binding Rossmann-fold domains"/>
    <property type="match status" value="1"/>
</dbReference>
<name>A0A9N9Y604_9HYPO</name>
<accession>A0A9N9Y604</accession>
<dbReference type="PROSITE" id="PS51257">
    <property type="entry name" value="PROKAR_LIPOPROTEIN"/>
    <property type="match status" value="1"/>
</dbReference>
<proteinExistence type="predicted"/>
<dbReference type="Pfam" id="PF00106">
    <property type="entry name" value="adh_short"/>
    <property type="match status" value="1"/>
</dbReference>
<keyword evidence="4" id="KW-1185">Reference proteome</keyword>
<comment type="caution">
    <text evidence="3">The sequence shown here is derived from an EMBL/GenBank/DDBJ whole genome shotgun (WGS) entry which is preliminary data.</text>
</comment>
<feature type="compositionally biased region" description="Acidic residues" evidence="1">
    <location>
        <begin position="492"/>
        <end position="501"/>
    </location>
</feature>
<dbReference type="PANTHER" id="PTHR33840">
    <property type="match status" value="1"/>
</dbReference>
<dbReference type="OrthoDB" id="191139at2759"/>